<dbReference type="GeneID" id="79301824"/>
<dbReference type="EMBL" id="JBHSZH010000005">
    <property type="protein sequence ID" value="MFC7081427.1"/>
    <property type="molecule type" value="Genomic_DNA"/>
</dbReference>
<accession>A0ABD5WLL4</accession>
<sequence>MTRLPDWLGTGHERRAKLFACFAVVSLAVATVGVLAAPDQPRVTVADESPENNTLVALQGYKNEGRAVELSPEGAVVWEYDDPDDVFDVEALGPDRVQVSTADERPDAECPARYRNDGFENCVLNSLRVVEQSNNEVVWNYSWYDAELHEHELHDADHYTVANGTDRWVLVDMGNDRVFAVNRQHEILWEWNATDTYEMPDRMGPESDWTHMNDVDRLRPGVFQVSLRNFDTVIELHVENGSSPDERDVTVKPVVGPNQFAGKGDVLYEQHNPDRLADGHLLVADSEHDRVVELNRSGEIVWEFGGSATLNWPRDADRFSNGHTLVTDSYNDRVVEVDENGDIVWAVETGGLPYEADRLPGEGSSDRPTATDADLADGGRESVVERYLGYAVAISKYVLPTGMGGQVVPLVLAVVSLLGAAIEGVRWRGIRG</sequence>
<feature type="region of interest" description="Disordered" evidence="1">
    <location>
        <begin position="356"/>
        <end position="376"/>
    </location>
</feature>
<keyword evidence="3" id="KW-1185">Reference proteome</keyword>
<dbReference type="RefSeq" id="WP_276280659.1">
    <property type="nucleotide sequence ID" value="NZ_CP119809.1"/>
</dbReference>
<dbReference type="Gene3D" id="2.120.10.30">
    <property type="entry name" value="TolB, C-terminal domain"/>
    <property type="match status" value="1"/>
</dbReference>
<proteinExistence type="predicted"/>
<comment type="caution">
    <text evidence="2">The sequence shown here is derived from an EMBL/GenBank/DDBJ whole genome shotgun (WGS) entry which is preliminary data.</text>
</comment>
<dbReference type="SUPFAM" id="SSF63829">
    <property type="entry name" value="Calcium-dependent phosphotriesterase"/>
    <property type="match status" value="1"/>
</dbReference>
<gene>
    <name evidence="2" type="ORF">ACFQJ6_16220</name>
</gene>
<evidence type="ECO:0008006" key="4">
    <source>
        <dbReference type="Google" id="ProtNLM"/>
    </source>
</evidence>
<protein>
    <recommendedName>
        <fullName evidence="4">Arylsulfotransferase (Asst)</fullName>
    </recommendedName>
</protein>
<organism evidence="2 3">
    <name type="scientific">Halorussus caseinilyticus</name>
    <dbReference type="NCBI Taxonomy" id="3034025"/>
    <lineage>
        <taxon>Archaea</taxon>
        <taxon>Methanobacteriati</taxon>
        <taxon>Methanobacteriota</taxon>
        <taxon>Stenosarchaea group</taxon>
        <taxon>Halobacteria</taxon>
        <taxon>Halobacteriales</taxon>
        <taxon>Haladaptataceae</taxon>
        <taxon>Halorussus</taxon>
    </lineage>
</organism>
<dbReference type="AlphaFoldDB" id="A0ABD5WLL4"/>
<dbReference type="InterPro" id="IPR011042">
    <property type="entry name" value="6-blade_b-propeller_TolB-like"/>
</dbReference>
<evidence type="ECO:0000313" key="2">
    <source>
        <dbReference type="EMBL" id="MFC7081427.1"/>
    </source>
</evidence>
<name>A0ABD5WLL4_9EURY</name>
<reference evidence="2 3" key="1">
    <citation type="journal article" date="2019" name="Int. J. Syst. Evol. Microbiol.">
        <title>The Global Catalogue of Microorganisms (GCM) 10K type strain sequencing project: providing services to taxonomists for standard genome sequencing and annotation.</title>
        <authorList>
            <consortium name="The Broad Institute Genomics Platform"/>
            <consortium name="The Broad Institute Genome Sequencing Center for Infectious Disease"/>
            <person name="Wu L."/>
            <person name="Ma J."/>
        </authorList>
    </citation>
    <scope>NUCLEOTIDE SEQUENCE [LARGE SCALE GENOMIC DNA]</scope>
    <source>
        <strain evidence="2 3">DT72</strain>
    </source>
</reference>
<evidence type="ECO:0000313" key="3">
    <source>
        <dbReference type="Proteomes" id="UP001596407"/>
    </source>
</evidence>
<evidence type="ECO:0000256" key="1">
    <source>
        <dbReference type="SAM" id="MobiDB-lite"/>
    </source>
</evidence>
<dbReference type="Proteomes" id="UP001596407">
    <property type="component" value="Unassembled WGS sequence"/>
</dbReference>